<dbReference type="PANTHER" id="PTHR10682:SF10">
    <property type="entry name" value="POLYNUCLEOTIDE ADENYLYLTRANSFERASE"/>
    <property type="match status" value="1"/>
</dbReference>
<dbReference type="GO" id="GO:0003723">
    <property type="term" value="F:RNA binding"/>
    <property type="evidence" value="ECO:0007669"/>
    <property type="project" value="UniProtKB-UniRule"/>
</dbReference>
<evidence type="ECO:0000313" key="19">
    <source>
        <dbReference type="Proteomes" id="UP000240830"/>
    </source>
</evidence>
<dbReference type="Gene3D" id="3.30.70.590">
    <property type="entry name" value="Poly(A) polymerase predicted RNA binding domain"/>
    <property type="match status" value="1"/>
</dbReference>
<dbReference type="FunFam" id="3.30.460.10:FF:000002">
    <property type="entry name" value="Poly(A) polymerase alpha, putative"/>
    <property type="match status" value="1"/>
</dbReference>
<dbReference type="Pfam" id="PF04928">
    <property type="entry name" value="PAP_central"/>
    <property type="match status" value="1"/>
</dbReference>
<feature type="domain" description="Poly(A) polymerase nucleotidyltransferase" evidence="17">
    <location>
        <begin position="63"/>
        <end position="256"/>
    </location>
</feature>
<dbReference type="GO" id="GO:0031123">
    <property type="term" value="P:RNA 3'-end processing"/>
    <property type="evidence" value="ECO:0007669"/>
    <property type="project" value="InterPro"/>
</dbReference>
<dbReference type="EC" id="2.7.7.19" evidence="11"/>
<keyword evidence="6 13" id="KW-0479">Metal-binding</keyword>
<accession>A0A2H9TGH4</accession>
<evidence type="ECO:0000256" key="8">
    <source>
        <dbReference type="ARBA" id="ARBA00022840"/>
    </source>
</evidence>
<sequence>MIASNERADYLLGVAGAWRCLFFATTSEGPLKWRLFILPDDCQSNVSNENGTLTKSSANKYLGVTPPISESFPTERDLEMTADLERTLYTADFFESDEEGVKRELVLGKLNALVREFVKEVGRQKHLPESLLGEVCGKIYTFGSYRLGVHAKGADIDTLCVAPQHVDRSDFFGLFYNMLEAEREVTELTKVSEAYVPVIKMKFDGISIDLLFARLNLAAIPDDLDLTDSGLLRSLDEKCILSLNGSRTTDEMLKLVPNISTFHVALRCIKLWAQRRGIYSNAMGYVAGVASALLTARICQLYPNAAASTVVTRLFKIYHQWQWPQPVYLKPIEDLPLQMKVWNPRIHVADRFHKMPVITPAYPSMCSTHNVTASTLRIMTEEFRRGAELMLKIEQRKALWADLFAKTDFFARHRNYFQILAVSESEEAHLIWSGFLGSKVRHLTPKLELEEYIDAAPPFCEGFELVVDAANLEQVRAAHYYVDEDDVPTPTSVPEPMTGESKKYYTMAFYVALIISPPDPARKGPRRVCLDGPINDFKTFVSSYEKLTPSMHLLIRDIKRENLPAYIFEGQARPPKKGRRSKPAEEGVGSPKRTRTGEISVDSSMSMSAGSLPTVESDATAAFCKN</sequence>
<dbReference type="InterPro" id="IPR007010">
    <property type="entry name" value="PolA_pol_RNA-bd_dom"/>
</dbReference>
<proteinExistence type="inferred from homology"/>
<dbReference type="FunFam" id="1.10.1410.10:FF:000001">
    <property type="entry name" value="Putative poly(A) polymerase gamma"/>
    <property type="match status" value="1"/>
</dbReference>
<keyword evidence="8 11" id="KW-0067">ATP-binding</keyword>
<dbReference type="Gene3D" id="3.30.460.10">
    <property type="entry name" value="Beta Polymerase, domain 2"/>
    <property type="match status" value="1"/>
</dbReference>
<dbReference type="Pfam" id="PF04926">
    <property type="entry name" value="PAP_RNA-bind"/>
    <property type="match status" value="1"/>
</dbReference>
<dbReference type="SUPFAM" id="SSF81301">
    <property type="entry name" value="Nucleotidyltransferase"/>
    <property type="match status" value="1"/>
</dbReference>
<feature type="domain" description="Poly(A) polymerase RNA-binding" evidence="15">
    <location>
        <begin position="408"/>
        <end position="576"/>
    </location>
</feature>
<dbReference type="GO" id="GO:0046872">
    <property type="term" value="F:metal ion binding"/>
    <property type="evidence" value="ECO:0007669"/>
    <property type="project" value="UniProtKB-KW"/>
</dbReference>
<protein>
    <recommendedName>
        <fullName evidence="11">Poly(A) polymerase</fullName>
        <ecNumber evidence="11">2.7.7.19</ecNumber>
    </recommendedName>
</protein>
<organism evidence="18 19">
    <name type="scientific">Paramicrosporidium saccamoebae</name>
    <dbReference type="NCBI Taxonomy" id="1246581"/>
    <lineage>
        <taxon>Eukaryota</taxon>
        <taxon>Fungi</taxon>
        <taxon>Fungi incertae sedis</taxon>
        <taxon>Cryptomycota</taxon>
        <taxon>Cryptomycota incertae sedis</taxon>
        <taxon>Paramicrosporidium</taxon>
    </lineage>
</organism>
<dbReference type="InterPro" id="IPR043519">
    <property type="entry name" value="NT_sf"/>
</dbReference>
<dbReference type="InterPro" id="IPR007012">
    <property type="entry name" value="PolA_pol_cen_dom"/>
</dbReference>
<gene>
    <name evidence="18" type="ORF">PSACC_03296</name>
</gene>
<feature type="binding site" evidence="13">
    <location>
        <position position="157"/>
    </location>
    <ligand>
        <name>Mg(2+)</name>
        <dbReference type="ChEBI" id="CHEBI:18420"/>
        <label>1</label>
        <note>catalytic</note>
    </ligand>
</feature>
<dbReference type="Gene3D" id="1.10.1410.10">
    <property type="match status" value="1"/>
</dbReference>
<feature type="binding site" evidence="12">
    <location>
        <position position="279"/>
    </location>
    <ligand>
        <name>ATP</name>
        <dbReference type="ChEBI" id="CHEBI:30616"/>
    </ligand>
</feature>
<feature type="binding site" evidence="12">
    <location>
        <begin position="155"/>
        <end position="157"/>
    </location>
    <ligand>
        <name>ATP</name>
        <dbReference type="ChEBI" id="CHEBI:30616"/>
    </ligand>
</feature>
<feature type="domain" description="Poly(A) polymerase central" evidence="16">
    <location>
        <begin position="261"/>
        <end position="406"/>
    </location>
</feature>
<evidence type="ECO:0000256" key="1">
    <source>
        <dbReference type="ARBA" id="ARBA00001936"/>
    </source>
</evidence>
<comment type="similarity">
    <text evidence="3 11">Belongs to the poly(A) polymerase family.</text>
</comment>
<dbReference type="EMBL" id="MTSL01000205">
    <property type="protein sequence ID" value="PJF16826.1"/>
    <property type="molecule type" value="Genomic_DNA"/>
</dbReference>
<evidence type="ECO:0000256" key="10">
    <source>
        <dbReference type="ARBA" id="ARBA00023242"/>
    </source>
</evidence>
<feature type="binding site" evidence="13">
    <location>
        <position position="155"/>
    </location>
    <ligand>
        <name>Mg(2+)</name>
        <dbReference type="ChEBI" id="CHEBI:18420"/>
        <label>2</label>
        <note>catalytic</note>
    </ligand>
</feature>
<comment type="cofactor">
    <cofactor evidence="13">
        <name>Mg(2+)</name>
        <dbReference type="ChEBI" id="CHEBI:18420"/>
    </cofactor>
    <text evidence="13">Binds 2 magnesium ions. Also active with manganese.</text>
</comment>
<dbReference type="OrthoDB" id="412748at2759"/>
<evidence type="ECO:0000256" key="14">
    <source>
        <dbReference type="SAM" id="MobiDB-lite"/>
    </source>
</evidence>
<evidence type="ECO:0000259" key="17">
    <source>
        <dbReference type="Pfam" id="PF20750"/>
    </source>
</evidence>
<evidence type="ECO:0000256" key="13">
    <source>
        <dbReference type="PIRSR" id="PIRSR018425-2"/>
    </source>
</evidence>
<dbReference type="GO" id="GO:1990817">
    <property type="term" value="F:poly(A) RNA polymerase activity"/>
    <property type="evidence" value="ECO:0007669"/>
    <property type="project" value="UniProtKB-UniRule"/>
</dbReference>
<evidence type="ECO:0000256" key="9">
    <source>
        <dbReference type="ARBA" id="ARBA00022842"/>
    </source>
</evidence>
<feature type="binding site" evidence="12">
    <location>
        <begin position="142"/>
        <end position="144"/>
    </location>
    <ligand>
        <name>ATP</name>
        <dbReference type="ChEBI" id="CHEBI:30616"/>
    </ligand>
</feature>
<feature type="binding site" evidence="13">
    <location>
        <position position="157"/>
    </location>
    <ligand>
        <name>Mg(2+)</name>
        <dbReference type="ChEBI" id="CHEBI:18420"/>
        <label>2</label>
        <note>catalytic</note>
    </ligand>
</feature>
<evidence type="ECO:0000259" key="15">
    <source>
        <dbReference type="Pfam" id="PF04926"/>
    </source>
</evidence>
<dbReference type="SUPFAM" id="SSF55003">
    <property type="entry name" value="PAP/Archaeal CCA-adding enzyme, C-terminal domain"/>
    <property type="match status" value="1"/>
</dbReference>
<feature type="binding site" evidence="13">
    <location>
        <position position="155"/>
    </location>
    <ligand>
        <name>Mg(2+)</name>
        <dbReference type="ChEBI" id="CHEBI:18420"/>
        <label>1</label>
        <note>catalytic</note>
    </ligand>
</feature>
<evidence type="ECO:0000256" key="4">
    <source>
        <dbReference type="ARBA" id="ARBA00022664"/>
    </source>
</evidence>
<feature type="binding site" evidence="12">
    <location>
        <position position="209"/>
    </location>
    <ligand>
        <name>ATP</name>
        <dbReference type="ChEBI" id="CHEBI:30616"/>
    </ligand>
</feature>
<evidence type="ECO:0000256" key="11">
    <source>
        <dbReference type="PIRNR" id="PIRNR018425"/>
    </source>
</evidence>
<comment type="cofactor">
    <cofactor evidence="1">
        <name>Mn(2+)</name>
        <dbReference type="ChEBI" id="CHEBI:29035"/>
    </cofactor>
</comment>
<dbReference type="InterPro" id="IPR011068">
    <property type="entry name" value="NuclTrfase_I-like_C"/>
</dbReference>
<keyword evidence="19" id="KW-1185">Reference proteome</keyword>
<dbReference type="InterPro" id="IPR014492">
    <property type="entry name" value="PolyA_polymerase"/>
</dbReference>
<dbReference type="GO" id="GO:0005524">
    <property type="term" value="F:ATP binding"/>
    <property type="evidence" value="ECO:0007669"/>
    <property type="project" value="UniProtKB-UniRule"/>
</dbReference>
<dbReference type="Pfam" id="PF20750">
    <property type="entry name" value="PAP_NTPase"/>
    <property type="match status" value="1"/>
</dbReference>
<evidence type="ECO:0000256" key="5">
    <source>
        <dbReference type="ARBA" id="ARBA00022679"/>
    </source>
</evidence>
<comment type="subcellular location">
    <subcellularLocation>
        <location evidence="2 11">Nucleus</location>
    </subcellularLocation>
</comment>
<dbReference type="AlphaFoldDB" id="A0A2H9TGH4"/>
<reference evidence="18 19" key="1">
    <citation type="submission" date="2016-10" db="EMBL/GenBank/DDBJ databases">
        <title>The genome of Paramicrosporidium saccamoebae is the missing link in understanding Cryptomycota and Microsporidia evolution.</title>
        <authorList>
            <person name="Quandt C.A."/>
            <person name="Beaudet D."/>
            <person name="Corsaro D."/>
            <person name="Michel R."/>
            <person name="Corradi N."/>
            <person name="James T."/>
        </authorList>
    </citation>
    <scope>NUCLEOTIDE SEQUENCE [LARGE SCALE GENOMIC DNA]</scope>
    <source>
        <strain evidence="18 19">KSL3</strain>
    </source>
</reference>
<dbReference type="InterPro" id="IPR048840">
    <property type="entry name" value="PolA_pol_NTPase"/>
</dbReference>
<feature type="binding site" evidence="12">
    <location>
        <begin position="288"/>
        <end position="289"/>
    </location>
    <ligand>
        <name>ATP</name>
        <dbReference type="ChEBI" id="CHEBI:30616"/>
    </ligand>
</feature>
<evidence type="ECO:0000313" key="18">
    <source>
        <dbReference type="EMBL" id="PJF16826.1"/>
    </source>
</evidence>
<dbReference type="CDD" id="cd05402">
    <property type="entry name" value="NT_PAP_TUTase"/>
    <property type="match status" value="1"/>
</dbReference>
<comment type="caution">
    <text evidence="18">The sequence shown here is derived from an EMBL/GenBank/DDBJ whole genome shotgun (WGS) entry which is preliminary data.</text>
</comment>
<keyword evidence="5 11" id="KW-0808">Transferase</keyword>
<evidence type="ECO:0000256" key="12">
    <source>
        <dbReference type="PIRSR" id="PIRSR018425-1"/>
    </source>
</evidence>
<keyword evidence="10 11" id="KW-0539">Nucleus</keyword>
<evidence type="ECO:0000256" key="2">
    <source>
        <dbReference type="ARBA" id="ARBA00004123"/>
    </source>
</evidence>
<evidence type="ECO:0000256" key="3">
    <source>
        <dbReference type="ARBA" id="ARBA00010912"/>
    </source>
</evidence>
<feature type="region of interest" description="Disordered" evidence="14">
    <location>
        <begin position="569"/>
        <end position="626"/>
    </location>
</feature>
<comment type="function">
    <text evidence="11">Polymerase that creates the 3'-poly(A) tail of mRNA's.</text>
</comment>
<feature type="binding site" evidence="12">
    <location>
        <position position="270"/>
    </location>
    <ligand>
        <name>ATP</name>
        <dbReference type="ChEBI" id="CHEBI:30616"/>
    </ligand>
</feature>
<dbReference type="GO" id="GO:0006397">
    <property type="term" value="P:mRNA processing"/>
    <property type="evidence" value="ECO:0007669"/>
    <property type="project" value="UniProtKB-KW"/>
</dbReference>
<dbReference type="PIRSF" id="PIRSF018425">
    <property type="entry name" value="PolyA_polymerase"/>
    <property type="match status" value="1"/>
</dbReference>
<evidence type="ECO:0000256" key="7">
    <source>
        <dbReference type="ARBA" id="ARBA00022741"/>
    </source>
</evidence>
<feature type="binding site" evidence="13">
    <location>
        <position position="209"/>
    </location>
    <ligand>
        <name>Mg(2+)</name>
        <dbReference type="ChEBI" id="CHEBI:18420"/>
        <label>2</label>
        <note>catalytic</note>
    </ligand>
</feature>
<evidence type="ECO:0000259" key="16">
    <source>
        <dbReference type="Pfam" id="PF04928"/>
    </source>
</evidence>
<comment type="catalytic activity">
    <reaction evidence="11">
        <text>RNA(n) + ATP = RNA(n)-3'-adenine ribonucleotide + diphosphate</text>
        <dbReference type="Rhea" id="RHEA:11332"/>
        <dbReference type="Rhea" id="RHEA-COMP:14527"/>
        <dbReference type="Rhea" id="RHEA-COMP:17347"/>
        <dbReference type="ChEBI" id="CHEBI:30616"/>
        <dbReference type="ChEBI" id="CHEBI:33019"/>
        <dbReference type="ChEBI" id="CHEBI:140395"/>
        <dbReference type="ChEBI" id="CHEBI:173115"/>
        <dbReference type="EC" id="2.7.7.19"/>
    </reaction>
</comment>
<dbReference type="STRING" id="1246581.A0A2H9TGH4"/>
<keyword evidence="9 13" id="KW-0460">Magnesium</keyword>
<keyword evidence="4 11" id="KW-0507">mRNA processing</keyword>
<keyword evidence="7 11" id="KW-0547">Nucleotide-binding</keyword>
<dbReference type="SUPFAM" id="SSF81631">
    <property type="entry name" value="PAP/OAS1 substrate-binding domain"/>
    <property type="match status" value="1"/>
</dbReference>
<evidence type="ECO:0000256" key="6">
    <source>
        <dbReference type="ARBA" id="ARBA00022723"/>
    </source>
</evidence>
<dbReference type="GO" id="GO:0005634">
    <property type="term" value="C:nucleus"/>
    <property type="evidence" value="ECO:0007669"/>
    <property type="project" value="UniProtKB-SubCell"/>
</dbReference>
<dbReference type="PANTHER" id="PTHR10682">
    <property type="entry name" value="POLY A POLYMERASE"/>
    <property type="match status" value="1"/>
</dbReference>
<name>A0A2H9TGH4_9FUNG</name>
<dbReference type="Proteomes" id="UP000240830">
    <property type="component" value="Unassembled WGS sequence"/>
</dbReference>